<sequence length="455" mass="48603">MRSLRGVALLALLAGISVAVAQDDDLKAGTASGLPLFPYASCTKQLPRNIFSVDATVTNPSANTYCFTIRADRAQCTTGDVCCTNPTVNKFELDAKPVCDVFAQKVSATINGRPTPVGPAMYKPPAAADSQRTLRITQLNLTAAQAADAVICIKLCVAWVRTNGPVNKAACDLLASSISAAVTAQGESDLALPFTCSAMNSTTVTVCGDFKTESAARKIGSYMSSGGLGALAVPIGFDNIIVPQDGVMVCKKSLLTYWLTDMSGQVCDSASFATDCRPPQDAFPYCTCEPGVARRTPYTVSYTRKFVSSAGNNGYCFKIGVNQTQCGTSRCCGMDLQKIEWLTNKDNCFYAVDGWTVSTQPNIYKSAVWSRETDMVMQRGVETKVGVFKTNELNLVPANAAGVEVCITLKAKSKCPTLDTFCYGGVCKFAVFSKATNCCAKDYAPGVFGEYNRRR</sequence>
<feature type="signal peptide" evidence="1">
    <location>
        <begin position="1"/>
        <end position="21"/>
    </location>
</feature>
<dbReference type="EMBL" id="LSYV01000016">
    <property type="protein sequence ID" value="KXZ50846.1"/>
    <property type="molecule type" value="Genomic_DNA"/>
</dbReference>
<comment type="caution">
    <text evidence="3">The sequence shown here is derived from an EMBL/GenBank/DDBJ whole genome shotgun (WGS) entry which is preliminary data.</text>
</comment>
<keyword evidence="4" id="KW-1185">Reference proteome</keyword>
<dbReference type="Pfam" id="PF12499">
    <property type="entry name" value="DUF3707"/>
    <property type="match status" value="2"/>
</dbReference>
<dbReference type="OrthoDB" id="541190at2759"/>
<dbReference type="STRING" id="33097.A0A150GLV9"/>
<feature type="domain" description="Pherophorin" evidence="2">
    <location>
        <begin position="37"/>
        <end position="155"/>
    </location>
</feature>
<evidence type="ECO:0000259" key="2">
    <source>
        <dbReference type="Pfam" id="PF12499"/>
    </source>
</evidence>
<accession>A0A150GLV9</accession>
<evidence type="ECO:0000313" key="4">
    <source>
        <dbReference type="Proteomes" id="UP000075714"/>
    </source>
</evidence>
<evidence type="ECO:0000256" key="1">
    <source>
        <dbReference type="SAM" id="SignalP"/>
    </source>
</evidence>
<dbReference type="InterPro" id="IPR024616">
    <property type="entry name" value="Pherophorin"/>
</dbReference>
<gene>
    <name evidence="3" type="ORF">GPECTOR_15phG17</name>
</gene>
<proteinExistence type="predicted"/>
<organism evidence="3 4">
    <name type="scientific">Gonium pectorale</name>
    <name type="common">Green alga</name>
    <dbReference type="NCBI Taxonomy" id="33097"/>
    <lineage>
        <taxon>Eukaryota</taxon>
        <taxon>Viridiplantae</taxon>
        <taxon>Chlorophyta</taxon>
        <taxon>core chlorophytes</taxon>
        <taxon>Chlorophyceae</taxon>
        <taxon>CS clade</taxon>
        <taxon>Chlamydomonadales</taxon>
        <taxon>Volvocaceae</taxon>
        <taxon>Gonium</taxon>
    </lineage>
</organism>
<keyword evidence="1" id="KW-0732">Signal</keyword>
<evidence type="ECO:0000313" key="3">
    <source>
        <dbReference type="EMBL" id="KXZ50846.1"/>
    </source>
</evidence>
<feature type="domain" description="Pherophorin" evidence="2">
    <location>
        <begin position="283"/>
        <end position="439"/>
    </location>
</feature>
<dbReference type="AlphaFoldDB" id="A0A150GLV9"/>
<reference evidence="4" key="1">
    <citation type="journal article" date="2016" name="Nat. Commun.">
        <title>The Gonium pectorale genome demonstrates co-option of cell cycle regulation during the evolution of multicellularity.</title>
        <authorList>
            <person name="Hanschen E.R."/>
            <person name="Marriage T.N."/>
            <person name="Ferris P.J."/>
            <person name="Hamaji T."/>
            <person name="Toyoda A."/>
            <person name="Fujiyama A."/>
            <person name="Neme R."/>
            <person name="Noguchi H."/>
            <person name="Minakuchi Y."/>
            <person name="Suzuki M."/>
            <person name="Kawai-Toyooka H."/>
            <person name="Smith D.R."/>
            <person name="Sparks H."/>
            <person name="Anderson J."/>
            <person name="Bakaric R."/>
            <person name="Luria V."/>
            <person name="Karger A."/>
            <person name="Kirschner M.W."/>
            <person name="Durand P.M."/>
            <person name="Michod R.E."/>
            <person name="Nozaki H."/>
            <person name="Olson B.J."/>
        </authorList>
    </citation>
    <scope>NUCLEOTIDE SEQUENCE [LARGE SCALE GENOMIC DNA]</scope>
    <source>
        <strain evidence="4">NIES-2863</strain>
    </source>
</reference>
<dbReference type="Proteomes" id="UP000075714">
    <property type="component" value="Unassembled WGS sequence"/>
</dbReference>
<name>A0A150GLV9_GONPE</name>
<protein>
    <recommendedName>
        <fullName evidence="2">Pherophorin domain-containing protein</fullName>
    </recommendedName>
</protein>
<feature type="chain" id="PRO_5007562101" description="Pherophorin domain-containing protein" evidence="1">
    <location>
        <begin position="22"/>
        <end position="455"/>
    </location>
</feature>